<dbReference type="PANTHER" id="PTHR34075">
    <property type="entry name" value="BLR3430 PROTEIN"/>
    <property type="match status" value="1"/>
</dbReference>
<dbReference type="RefSeq" id="WP_126003453.1">
    <property type="nucleotide sequence ID" value="NZ_QQYZ01000002.1"/>
</dbReference>
<gene>
    <name evidence="2" type="ORF">DAH66_02375</name>
</gene>
<dbReference type="PANTHER" id="PTHR34075:SF5">
    <property type="entry name" value="BLR3430 PROTEIN"/>
    <property type="match status" value="1"/>
</dbReference>
<name>A0A430G7R4_9SPHN</name>
<proteinExistence type="predicted"/>
<dbReference type="Pfam" id="PF01796">
    <property type="entry name" value="OB_ChsH2_C"/>
    <property type="match status" value="1"/>
</dbReference>
<organism evidence="2 3">
    <name type="scientific">Sphingomonas koreensis</name>
    <dbReference type="NCBI Taxonomy" id="93064"/>
    <lineage>
        <taxon>Bacteria</taxon>
        <taxon>Pseudomonadati</taxon>
        <taxon>Pseudomonadota</taxon>
        <taxon>Alphaproteobacteria</taxon>
        <taxon>Sphingomonadales</taxon>
        <taxon>Sphingomonadaceae</taxon>
        <taxon>Sphingomonas</taxon>
    </lineage>
</organism>
<sequence length="120" mass="12864">MQPEEQYLAFLAEGRFMLQRAKGSGTYVFFPRVAVPGTGETDLEWVEASGNGTVYSTTVVRSKPPAEDYNVALIDLAEGVRMMGRVVDIDPAAVQIGLKVKAKVGEIDGKPAVLFTEAGA</sequence>
<evidence type="ECO:0000259" key="1">
    <source>
        <dbReference type="Pfam" id="PF01796"/>
    </source>
</evidence>
<accession>A0A430G7R4</accession>
<dbReference type="Proteomes" id="UP000287746">
    <property type="component" value="Unassembled WGS sequence"/>
</dbReference>
<dbReference type="AlphaFoldDB" id="A0A430G7R4"/>
<dbReference type="EMBL" id="QQYZ01000002">
    <property type="protein sequence ID" value="RSY89525.1"/>
    <property type="molecule type" value="Genomic_DNA"/>
</dbReference>
<evidence type="ECO:0000313" key="2">
    <source>
        <dbReference type="EMBL" id="RSY89525.1"/>
    </source>
</evidence>
<evidence type="ECO:0000313" key="3">
    <source>
        <dbReference type="Proteomes" id="UP000287746"/>
    </source>
</evidence>
<reference evidence="2 3" key="1">
    <citation type="submission" date="2018-07" db="EMBL/GenBank/DDBJ databases">
        <title>Genomic and Epidemiologic Investigation of an Indolent Hospital Outbreak.</title>
        <authorList>
            <person name="Johnson R.C."/>
            <person name="Deming C."/>
            <person name="Conlan S."/>
            <person name="Zellmer C.J."/>
            <person name="Michelin A.V."/>
            <person name="Lee-Lin S."/>
            <person name="Thomas P.J."/>
            <person name="Park M."/>
            <person name="Weingarten R.A."/>
            <person name="Less J."/>
            <person name="Dekker J.P."/>
            <person name="Frank K.M."/>
            <person name="Musser K.A."/>
            <person name="Mcquiston J.R."/>
            <person name="Henderson D.K."/>
            <person name="Lau A.F."/>
            <person name="Palmore T.N."/>
            <person name="Segre J.A."/>
        </authorList>
    </citation>
    <scope>NUCLEOTIDE SEQUENCE [LARGE SCALE GENOMIC DNA]</scope>
    <source>
        <strain evidence="2 3">SK-CDC1_0717</strain>
    </source>
</reference>
<dbReference type="InterPro" id="IPR052513">
    <property type="entry name" value="Thioester_dehydratase-like"/>
</dbReference>
<feature type="domain" description="ChsH2 C-terminal OB-fold" evidence="1">
    <location>
        <begin position="45"/>
        <end position="103"/>
    </location>
</feature>
<dbReference type="InterPro" id="IPR012340">
    <property type="entry name" value="NA-bd_OB-fold"/>
</dbReference>
<dbReference type="InterPro" id="IPR002878">
    <property type="entry name" value="ChsH2_C"/>
</dbReference>
<comment type="caution">
    <text evidence="2">The sequence shown here is derived from an EMBL/GenBank/DDBJ whole genome shotgun (WGS) entry which is preliminary data.</text>
</comment>
<dbReference type="SUPFAM" id="SSF50249">
    <property type="entry name" value="Nucleic acid-binding proteins"/>
    <property type="match status" value="1"/>
</dbReference>
<protein>
    <submittedName>
        <fullName evidence="2">Zn-ribbon domain-containing OB-fold protein</fullName>
    </submittedName>
</protein>